<dbReference type="GO" id="GO:0004525">
    <property type="term" value="F:ribonuclease III activity"/>
    <property type="evidence" value="ECO:0007669"/>
    <property type="project" value="InterPro"/>
</dbReference>
<proteinExistence type="predicted"/>
<dbReference type="InterPro" id="IPR000999">
    <property type="entry name" value="RNase_III_dom"/>
</dbReference>
<dbReference type="Gene3D" id="1.10.1520.10">
    <property type="entry name" value="Ribonuclease III domain"/>
    <property type="match status" value="1"/>
</dbReference>
<dbReference type="InterPro" id="IPR036389">
    <property type="entry name" value="RNase_III_sf"/>
</dbReference>
<protein>
    <submittedName>
        <fullName evidence="2">Ribonuclease III</fullName>
    </submittedName>
</protein>
<evidence type="ECO:0000259" key="1">
    <source>
        <dbReference type="Pfam" id="PF00636"/>
    </source>
</evidence>
<reference evidence="2" key="1">
    <citation type="journal article" date="2013" name="PLoS ONE">
        <title>Genetic Variability and Evolutionary Implications of RNA Silencing Suppressor Genes in RNA1 of Sweet Potato Chlorotic Stunt Virus Isolates Infecting Sweetpotato and Related Wild Species.</title>
        <authorList>
            <person name="Tugume A.K."/>
            <person name="Amayo R."/>
            <person name="Weinheimer I."/>
            <person name="Mukasa S.B."/>
            <person name="Rubaihayo P.R."/>
            <person name="Valkonen J.P."/>
        </authorList>
    </citation>
    <scope>NUCLEOTIDE SEQUENCE</scope>
    <source>
        <strain evidence="2">KML33b</strain>
    </source>
</reference>
<accession>M0QTD3</accession>
<organism evidence="2">
    <name type="scientific">Sweet potato chlorotic stunt virus</name>
    <dbReference type="NCBI Taxonomy" id="81931"/>
    <lineage>
        <taxon>Viruses</taxon>
        <taxon>Riboviria</taxon>
        <taxon>Orthornavirae</taxon>
        <taxon>Kitrinoviricota</taxon>
        <taxon>Alsuviricetes</taxon>
        <taxon>Martellivirales</taxon>
        <taxon>Closteroviridae</taxon>
        <taxon>Crinivirus</taxon>
        <taxon>Crinivirus ipomeae</taxon>
    </lineage>
</organism>
<dbReference type="Pfam" id="PF00636">
    <property type="entry name" value="Ribonuclease_3"/>
    <property type="match status" value="1"/>
</dbReference>
<sequence>MDTLDCEIRITTEVSSEGKMSAFGSKQAFEGAIESVCTSDDRHRYELLGDWAINSYVCQYLTDLYKFKGDAESMSLLKAYNVSNALFSKVMLETSLFEDFSKYLSPDQMYTCRRILFHGKSVHETNMNFLANLFERLVGWLVVFGYEGSVKNFLDTFLLGHLSVVAKKPLRSVLENWAAQNGKKLVISTREYIDSKIVRVIVDGVEVSNASDLISKRRAVAKAVSLAVERLNISKN</sequence>
<dbReference type="GO" id="GO:0006396">
    <property type="term" value="P:RNA processing"/>
    <property type="evidence" value="ECO:0007669"/>
    <property type="project" value="InterPro"/>
</dbReference>
<feature type="domain" description="RNase III" evidence="1">
    <location>
        <begin position="44"/>
        <end position="143"/>
    </location>
</feature>
<dbReference type="EMBL" id="GU127599">
    <property type="protein sequence ID" value="ADQ42417.1"/>
    <property type="molecule type" value="Genomic_RNA"/>
</dbReference>
<evidence type="ECO:0000313" key="2">
    <source>
        <dbReference type="EMBL" id="ADQ42417.1"/>
    </source>
</evidence>
<gene>
    <name evidence="2" type="primary">RNaseIII</name>
</gene>
<dbReference type="SUPFAM" id="SSF69065">
    <property type="entry name" value="RNase III domain-like"/>
    <property type="match status" value="1"/>
</dbReference>
<name>M0QTD3_9CLOS</name>